<comment type="caution">
    <text evidence="1">The sequence shown here is derived from an EMBL/GenBank/DDBJ whole genome shotgun (WGS) entry which is preliminary data.</text>
</comment>
<proteinExistence type="predicted"/>
<keyword evidence="2" id="KW-1185">Reference proteome</keyword>
<protein>
    <submittedName>
        <fullName evidence="1">Uncharacterized protein</fullName>
    </submittedName>
</protein>
<dbReference type="Proteomes" id="UP000257109">
    <property type="component" value="Unassembled WGS sequence"/>
</dbReference>
<accession>A0A371FMB9</accession>
<organism evidence="1 2">
    <name type="scientific">Mucuna pruriens</name>
    <name type="common">Velvet bean</name>
    <name type="synonym">Dolichos pruriens</name>
    <dbReference type="NCBI Taxonomy" id="157652"/>
    <lineage>
        <taxon>Eukaryota</taxon>
        <taxon>Viridiplantae</taxon>
        <taxon>Streptophyta</taxon>
        <taxon>Embryophyta</taxon>
        <taxon>Tracheophyta</taxon>
        <taxon>Spermatophyta</taxon>
        <taxon>Magnoliopsida</taxon>
        <taxon>eudicotyledons</taxon>
        <taxon>Gunneridae</taxon>
        <taxon>Pentapetalae</taxon>
        <taxon>rosids</taxon>
        <taxon>fabids</taxon>
        <taxon>Fabales</taxon>
        <taxon>Fabaceae</taxon>
        <taxon>Papilionoideae</taxon>
        <taxon>50 kb inversion clade</taxon>
        <taxon>NPAAA clade</taxon>
        <taxon>indigoferoid/millettioid clade</taxon>
        <taxon>Phaseoleae</taxon>
        <taxon>Mucuna</taxon>
    </lineage>
</organism>
<dbReference type="AlphaFoldDB" id="A0A371FMB9"/>
<gene>
    <name evidence="1" type="ORF">CR513_40088</name>
</gene>
<evidence type="ECO:0000313" key="2">
    <source>
        <dbReference type="Proteomes" id="UP000257109"/>
    </source>
</evidence>
<name>A0A371FMB9_MUCPR</name>
<sequence length="75" mass="9011">MTSGNLYLYLKTKHAYTYPYTFVLNLDEFHKKVDQIAYRDTTNLGLHFKKSNEYKLVGYYDVDYARDKIERKSTN</sequence>
<feature type="non-terminal residue" evidence="1">
    <location>
        <position position="1"/>
    </location>
</feature>
<evidence type="ECO:0000313" key="1">
    <source>
        <dbReference type="EMBL" id="RDX79487.1"/>
    </source>
</evidence>
<reference evidence="1" key="1">
    <citation type="submission" date="2018-05" db="EMBL/GenBank/DDBJ databases">
        <title>Draft genome of Mucuna pruriens seed.</title>
        <authorList>
            <person name="Nnadi N.E."/>
            <person name="Vos R."/>
            <person name="Hasami M.H."/>
            <person name="Devisetty U.K."/>
            <person name="Aguiy J.C."/>
        </authorList>
    </citation>
    <scope>NUCLEOTIDE SEQUENCE [LARGE SCALE GENOMIC DNA]</scope>
    <source>
        <strain evidence="1">JCA_2017</strain>
    </source>
</reference>
<dbReference type="EMBL" id="QJKJ01008529">
    <property type="protein sequence ID" value="RDX79487.1"/>
    <property type="molecule type" value="Genomic_DNA"/>
</dbReference>